<dbReference type="AlphaFoldDB" id="A0A2G1QSN7"/>
<dbReference type="PANTHER" id="PTHR37549">
    <property type="entry name" value="LIPOPROTEIN LPRI"/>
    <property type="match status" value="1"/>
</dbReference>
<dbReference type="GO" id="GO:0005576">
    <property type="term" value="C:extracellular region"/>
    <property type="evidence" value="ECO:0007669"/>
    <property type="project" value="TreeGrafter"/>
</dbReference>
<organism evidence="2 3">
    <name type="scientific">Zhengella mangrovi</name>
    <dbReference type="NCBI Taxonomy" id="1982044"/>
    <lineage>
        <taxon>Bacteria</taxon>
        <taxon>Pseudomonadati</taxon>
        <taxon>Pseudomonadota</taxon>
        <taxon>Alphaproteobacteria</taxon>
        <taxon>Hyphomicrobiales</taxon>
        <taxon>Notoacmeibacteraceae</taxon>
        <taxon>Zhengella</taxon>
    </lineage>
</organism>
<keyword evidence="3" id="KW-1185">Reference proteome</keyword>
<sequence>MTRFLLAVSAFVLMTTGAVHAQSFNCRYAKLPVEVAICEDPELRDMDSRMSRLFYELSPFDRDGEAGPQRRWIARRNDCGYNSDCIYRAYRRRIDQLGSYF</sequence>
<evidence type="ECO:0008006" key="4">
    <source>
        <dbReference type="Google" id="ProtNLM"/>
    </source>
</evidence>
<keyword evidence="1" id="KW-0732">Signal</keyword>
<evidence type="ECO:0000256" key="1">
    <source>
        <dbReference type="SAM" id="SignalP"/>
    </source>
</evidence>
<protein>
    <recommendedName>
        <fullName evidence="4">Lysozyme inhibitor LprI N-terminal domain-containing protein</fullName>
    </recommendedName>
</protein>
<reference evidence="2 3" key="1">
    <citation type="submission" date="2017-10" db="EMBL/GenBank/DDBJ databases">
        <title>Sedimentibacterium mangrovi gen. nov., sp. nov., a novel member of family Phyllobacteriacea isolated from mangrove sediment.</title>
        <authorList>
            <person name="Liao H."/>
            <person name="Tian Y."/>
        </authorList>
    </citation>
    <scope>NUCLEOTIDE SEQUENCE [LARGE SCALE GENOMIC DNA]</scope>
    <source>
        <strain evidence="2 3">X9-2-2</strain>
    </source>
</reference>
<dbReference type="EMBL" id="PDVP01000001">
    <property type="protein sequence ID" value="PHP68543.1"/>
    <property type="molecule type" value="Genomic_DNA"/>
</dbReference>
<feature type="signal peptide" evidence="1">
    <location>
        <begin position="1"/>
        <end position="21"/>
    </location>
</feature>
<dbReference type="InterPro" id="IPR052755">
    <property type="entry name" value="Lysozyme_Inhibitor_LprI"/>
</dbReference>
<dbReference type="RefSeq" id="WP_099302708.1">
    <property type="nucleotide sequence ID" value="NZ_PDVP01000001.1"/>
</dbReference>
<dbReference type="OrthoDB" id="427567at2"/>
<name>A0A2G1QSN7_9HYPH</name>
<comment type="caution">
    <text evidence="2">The sequence shown here is derived from an EMBL/GenBank/DDBJ whole genome shotgun (WGS) entry which is preliminary data.</text>
</comment>
<gene>
    <name evidence="2" type="ORF">CSC94_00600</name>
</gene>
<dbReference type="Proteomes" id="UP000221168">
    <property type="component" value="Unassembled WGS sequence"/>
</dbReference>
<proteinExistence type="predicted"/>
<dbReference type="PANTHER" id="PTHR37549:SF1">
    <property type="entry name" value="LIPOPROTEIN LPRI"/>
    <property type="match status" value="1"/>
</dbReference>
<accession>A0A2G1QSN7</accession>
<feature type="chain" id="PRO_5013780436" description="Lysozyme inhibitor LprI N-terminal domain-containing protein" evidence="1">
    <location>
        <begin position="22"/>
        <end position="101"/>
    </location>
</feature>
<evidence type="ECO:0000313" key="3">
    <source>
        <dbReference type="Proteomes" id="UP000221168"/>
    </source>
</evidence>
<evidence type="ECO:0000313" key="2">
    <source>
        <dbReference type="EMBL" id="PHP68543.1"/>
    </source>
</evidence>